<evidence type="ECO:0000313" key="2">
    <source>
        <dbReference type="Proteomes" id="UP000726170"/>
    </source>
</evidence>
<dbReference type="RefSeq" id="WP_216441093.1">
    <property type="nucleotide sequence ID" value="NZ_JAHLQF010000006.1"/>
</dbReference>
<protein>
    <submittedName>
        <fullName evidence="1">Nucleotide pyrophosphohydrolase</fullName>
    </submittedName>
</protein>
<dbReference type="CDD" id="cd11542">
    <property type="entry name" value="NTP-PPase_u5"/>
    <property type="match status" value="1"/>
</dbReference>
<sequence length="118" mass="13751">MQIRELVEQAHANAEKHGFWEDFQYNADFLDYMLQMPTEDKYAIHNSISTRLMLIVSELGEALEGLRKCDMSNFREELADVAIRLGDLCGGLNIDLEREIKKKMGKNKNRPYKHGKEF</sequence>
<comment type="caution">
    <text evidence="1">The sequence shown here is derived from an EMBL/GenBank/DDBJ whole genome shotgun (WGS) entry which is preliminary data.</text>
</comment>
<name>A0ABS6EMM7_9CLOT</name>
<evidence type="ECO:0000313" key="1">
    <source>
        <dbReference type="EMBL" id="MBU5486495.1"/>
    </source>
</evidence>
<dbReference type="Proteomes" id="UP000726170">
    <property type="component" value="Unassembled WGS sequence"/>
</dbReference>
<dbReference type="EMBL" id="JAHLQF010000006">
    <property type="protein sequence ID" value="MBU5486495.1"/>
    <property type="molecule type" value="Genomic_DNA"/>
</dbReference>
<proteinExistence type="predicted"/>
<keyword evidence="2" id="KW-1185">Reference proteome</keyword>
<reference evidence="1 2" key="1">
    <citation type="submission" date="2021-06" db="EMBL/GenBank/DDBJ databases">
        <authorList>
            <person name="Sun Q."/>
            <person name="Li D."/>
        </authorList>
    </citation>
    <scope>NUCLEOTIDE SEQUENCE [LARGE SCALE GENOMIC DNA]</scope>
    <source>
        <strain evidence="1 2">MSJ-11</strain>
    </source>
</reference>
<organism evidence="1 2">
    <name type="scientific">Clostridium mobile</name>
    <dbReference type="NCBI Taxonomy" id="2841512"/>
    <lineage>
        <taxon>Bacteria</taxon>
        <taxon>Bacillati</taxon>
        <taxon>Bacillota</taxon>
        <taxon>Clostridia</taxon>
        <taxon>Eubacteriales</taxon>
        <taxon>Clostridiaceae</taxon>
        <taxon>Clostridium</taxon>
    </lineage>
</organism>
<accession>A0ABS6EMM7</accession>
<gene>
    <name evidence="1" type="ORF">KQI86_19525</name>
</gene>